<dbReference type="Proteomes" id="UP000013923">
    <property type="component" value="Genome"/>
</dbReference>
<dbReference type="OrthoDB" id="23945at10239"/>
<dbReference type="KEGG" id="vg:3294283"/>
<organism evidence="1 3">
    <name type="scientific">Prochlorococcus phage P-SSM2</name>
    <dbReference type="NCBI Taxonomy" id="268746"/>
    <lineage>
        <taxon>Viruses</taxon>
        <taxon>Duplodnaviria</taxon>
        <taxon>Heunggongvirae</taxon>
        <taxon>Uroviricota</taxon>
        <taxon>Caudoviricetes</taxon>
        <taxon>Pantevenvirales</taxon>
        <taxon>Kyanoviridae</taxon>
        <taxon>Salacisavirus</taxon>
        <taxon>Salacisavirus pssm2</taxon>
    </lineage>
</organism>
<reference evidence="1 3" key="3">
    <citation type="journal article" date="2010" name="Environ. Microbiol.">
        <title>Genomic analysis of oceanic cyanobacterial myoviruses compared with T4-like myoviruses from diverse hosts and environments.</title>
        <authorList>
            <person name="Sullivan M.B."/>
            <person name="Huang K.H."/>
            <person name="Ignacio-Espinoza J.C."/>
            <person name="Berlin A.M."/>
            <person name="Kelly L."/>
            <person name="Weigele P.R."/>
            <person name="DeFrancesco A.S."/>
            <person name="Kern S.E."/>
            <person name="Thompson L.R."/>
            <person name="Young S."/>
            <person name="Yandava C."/>
            <person name="Fu R."/>
            <person name="Krastins B."/>
            <person name="Chase M."/>
            <person name="Sarracino D."/>
            <person name="Osburne M.S."/>
            <person name="Henn M.R."/>
            <person name="Chisholm S.W."/>
        </authorList>
    </citation>
    <scope>NUCLEOTIDE SEQUENCE [LARGE SCALE GENOMIC DNA]</scope>
</reference>
<dbReference type="EMBL" id="AY939844">
    <property type="protein sequence ID" value="AAX44464.1"/>
    <property type="molecule type" value="Genomic_DNA"/>
</dbReference>
<reference evidence="2 4" key="2">
    <citation type="submission" date="2009-10" db="EMBL/GenBank/DDBJ databases">
        <title>The Genome Sequence of Prochlorococcus phage P-SSM2.</title>
        <authorList>
            <consortium name="The Broad Institute Genome Sequencing Platform"/>
            <person name="Henn M.R."/>
            <person name="Sullivan M.S."/>
            <person name="Osburne M.S."/>
            <person name="Levin J."/>
            <person name="Malboeuf C."/>
            <person name="Casali M."/>
            <person name="Russ C."/>
            <person name="Lennon N."/>
            <person name="Chapman S.B."/>
            <person name="Erlich R."/>
            <person name="Young S.K."/>
            <person name="Koehrsen M."/>
            <person name="Yandava C."/>
            <person name="Zeng Q."/>
            <person name="Alvarado L."/>
            <person name="Anderson S."/>
            <person name="Berlin A."/>
            <person name="Borenstein D."/>
            <person name="Chen Z."/>
            <person name="Engels R."/>
            <person name="Freedman E."/>
            <person name="Gellesch M."/>
            <person name="Goldberg J."/>
            <person name="Green L."/>
            <person name="Griggs A."/>
            <person name="Gujja S."/>
            <person name="Heilman E.R."/>
            <person name="Heiman D."/>
            <person name="Hepburn T."/>
            <person name="Howarth C."/>
            <person name="Jen D."/>
            <person name="Larson L."/>
            <person name="Lewis B."/>
            <person name="Mehta T."/>
            <person name="Park D."/>
            <person name="Pearson M."/>
            <person name="Richards J."/>
            <person name="Rizzolo K."/>
            <person name="Roberts A."/>
            <person name="Ryan E."/>
            <person name="Saif S."/>
            <person name="Shea T."/>
            <person name="Shenoy N."/>
            <person name="Sisk P."/>
            <person name="Stolte C."/>
            <person name="Sykes S."/>
            <person name="Walk T."/>
            <person name="White J."/>
            <person name="Yu Q."/>
            <person name="Coleman M.L."/>
            <person name="Huang K.H."/>
            <person name="Weigele P.R."/>
            <person name="DeFrancesco A.S."/>
            <person name="Kern S.E."/>
            <person name="Thompson L.R."/>
            <person name="Fu R."/>
            <person name="Hombeck B."/>
            <person name="Chisholm S.W."/>
            <person name="Haas B."/>
            <person name="Nusbaum C."/>
            <person name="Birren B."/>
        </authorList>
    </citation>
    <scope>NUCLEOTIDE SEQUENCE [LARGE SCALE GENOMIC DNA]</scope>
    <source>
        <strain evidence="2">P-SSM2</strain>
    </source>
</reference>
<dbReference type="Proteomes" id="UP000000991">
    <property type="component" value="Segment"/>
</dbReference>
<evidence type="ECO:0000313" key="3">
    <source>
        <dbReference type="Proteomes" id="UP000000991"/>
    </source>
</evidence>
<evidence type="ECO:0000313" key="1">
    <source>
        <dbReference type="EMBL" id="AAX44464.1"/>
    </source>
</evidence>
<keyword evidence="3" id="KW-1185">Reference proteome</keyword>
<dbReference type="EMBL" id="GU071092">
    <property type="protein sequence ID" value="ACY75961.1"/>
    <property type="molecule type" value="Genomic_DNA"/>
</dbReference>
<evidence type="ECO:0000313" key="4">
    <source>
        <dbReference type="Proteomes" id="UP000013923"/>
    </source>
</evidence>
<organismHost>
    <name type="scientific">Prochlorococcus</name>
    <dbReference type="NCBI Taxonomy" id="1218"/>
</organismHost>
<dbReference type="RefSeq" id="YP_214318.1">
    <property type="nucleotide sequence ID" value="NC_006883.2"/>
</dbReference>
<proteinExistence type="predicted"/>
<gene>
    <name evidence="2" type="ORF">PCMG_00085</name>
    <name evidence="1" type="ORF">PSSM2_086</name>
</gene>
<reference evidence="1 3" key="1">
    <citation type="journal article" date="2005" name="PLoS Biol.">
        <title>Three Prochlorococcus cyanophage genomes: signature features and ecological interpretations.</title>
        <authorList>
            <person name="Sullivan M.B."/>
            <person name="Coleman M.L."/>
            <person name="Weigele P."/>
            <person name="Rohwer F."/>
            <person name="Chisholm S.W."/>
        </authorList>
    </citation>
    <scope>NUCLEOTIDE SEQUENCE</scope>
</reference>
<sequence length="95" mass="11592">MLPEYRPVKALNDFVDYVWSFYGEHEDTLYPIKGLQKRDIYNAFFTYKDRIEKGDIEYTHYSWGFGDSLDRERVRDIILENPKFKQVNRFDLLNQ</sequence>
<protein>
    <submittedName>
        <fullName evidence="1">Uncharacterized protein</fullName>
    </submittedName>
</protein>
<dbReference type="GeneID" id="3294283"/>
<accession>Q58MR8</accession>
<evidence type="ECO:0000313" key="2">
    <source>
        <dbReference type="EMBL" id="ACY75961.1"/>
    </source>
</evidence>
<name>Q58MR8_BPPRM</name>